<keyword evidence="7" id="KW-1185">Reference proteome</keyword>
<dbReference type="InterPro" id="IPR004910">
    <property type="entry name" value="Yippee/Mis18/Cereblon"/>
</dbReference>
<reference evidence="6 7" key="1">
    <citation type="submission" date="2024-05" db="EMBL/GenBank/DDBJ databases">
        <title>Long read based assembly of the Candida bracarensis genome reveals expanded adhesin content.</title>
        <authorList>
            <person name="Marcet-Houben M."/>
            <person name="Ksiezopolska E."/>
            <person name="Gabaldon T."/>
        </authorList>
    </citation>
    <scope>NUCLEOTIDE SEQUENCE [LARGE SCALE GENOMIC DNA]</scope>
    <source>
        <strain evidence="6 7">CBM6</strain>
    </source>
</reference>
<evidence type="ECO:0000259" key="5">
    <source>
        <dbReference type="PROSITE" id="PS51792"/>
    </source>
</evidence>
<evidence type="ECO:0000256" key="4">
    <source>
        <dbReference type="RuleBase" id="RU110713"/>
    </source>
</evidence>
<dbReference type="Pfam" id="PF03226">
    <property type="entry name" value="Yippee-Mis18"/>
    <property type="match status" value="1"/>
</dbReference>
<dbReference type="PROSITE" id="PS51792">
    <property type="entry name" value="YIPPEE"/>
    <property type="match status" value="1"/>
</dbReference>
<evidence type="ECO:0000313" key="6">
    <source>
        <dbReference type="EMBL" id="KAL3234304.1"/>
    </source>
</evidence>
<evidence type="ECO:0000256" key="1">
    <source>
        <dbReference type="ARBA" id="ARBA00005613"/>
    </source>
</evidence>
<comment type="similarity">
    <text evidence="1 4">Belongs to the yippee family.</text>
</comment>
<comment type="caution">
    <text evidence="6">The sequence shown here is derived from an EMBL/GenBank/DDBJ whole genome shotgun (WGS) entry which is preliminary data.</text>
</comment>
<organism evidence="6 7">
    <name type="scientific">Nakaseomyces bracarensis</name>
    <dbReference type="NCBI Taxonomy" id="273131"/>
    <lineage>
        <taxon>Eukaryota</taxon>
        <taxon>Fungi</taxon>
        <taxon>Dikarya</taxon>
        <taxon>Ascomycota</taxon>
        <taxon>Saccharomycotina</taxon>
        <taxon>Saccharomycetes</taxon>
        <taxon>Saccharomycetales</taxon>
        <taxon>Saccharomycetaceae</taxon>
        <taxon>Nakaseomyces</taxon>
    </lineage>
</organism>
<dbReference type="InterPro" id="IPR034751">
    <property type="entry name" value="Yippee"/>
</dbReference>
<dbReference type="Proteomes" id="UP001623330">
    <property type="component" value="Unassembled WGS sequence"/>
</dbReference>
<name>A0ABR4NYP8_9SACH</name>
<sequence length="165" mass="18907">MGLRYTSYIESPDESHKFPSTLELYHYNVNEYGIGNSLYSGPVLLRQRRAMSSASDSSSSSEKEKEFVTYGCRRCRTHLSSSSHVISKAYRGKTGTAYLLEEVLNVLEGTVETRPMLTGDYVVCDILCHWCKSVVGWKYLKSERKDQRYKEGKFILEVKTICKCE</sequence>
<protein>
    <recommendedName>
        <fullName evidence="4">Protein yippee-like</fullName>
    </recommendedName>
</protein>
<proteinExistence type="inferred from homology"/>
<gene>
    <name evidence="6" type="ORF">RNJ44_03066</name>
</gene>
<dbReference type="PANTHER" id="PTHR13848">
    <property type="entry name" value="PROTEIN YIPPEE-LIKE CG15309-RELATED"/>
    <property type="match status" value="1"/>
</dbReference>
<evidence type="ECO:0000256" key="2">
    <source>
        <dbReference type="ARBA" id="ARBA00022723"/>
    </source>
</evidence>
<dbReference type="EMBL" id="JBEVYD010000003">
    <property type="protein sequence ID" value="KAL3234304.1"/>
    <property type="molecule type" value="Genomic_DNA"/>
</dbReference>
<keyword evidence="3" id="KW-0862">Zinc</keyword>
<evidence type="ECO:0000313" key="7">
    <source>
        <dbReference type="Proteomes" id="UP001623330"/>
    </source>
</evidence>
<keyword evidence="2" id="KW-0479">Metal-binding</keyword>
<feature type="domain" description="Yippee" evidence="5">
    <location>
        <begin position="68"/>
        <end position="165"/>
    </location>
</feature>
<evidence type="ECO:0000256" key="3">
    <source>
        <dbReference type="ARBA" id="ARBA00022833"/>
    </source>
</evidence>
<dbReference type="InterPro" id="IPR039058">
    <property type="entry name" value="Yippee_fam"/>
</dbReference>
<accession>A0ABR4NYP8</accession>